<evidence type="ECO:0000313" key="3">
    <source>
        <dbReference type="Proteomes" id="UP000239724"/>
    </source>
</evidence>
<keyword evidence="3" id="KW-1185">Reference proteome</keyword>
<dbReference type="InterPro" id="IPR036188">
    <property type="entry name" value="FAD/NAD-bd_sf"/>
</dbReference>
<evidence type="ECO:0000313" key="2">
    <source>
        <dbReference type="EMBL" id="PPQ33946.1"/>
    </source>
</evidence>
<dbReference type="PANTHER" id="PTHR42685">
    <property type="entry name" value="GERANYLGERANYL DIPHOSPHATE REDUCTASE"/>
    <property type="match status" value="1"/>
</dbReference>
<protein>
    <recommendedName>
        <fullName evidence="1">Digeranylgeranylglycerophospholipid reductase catalytic domain-containing protein</fullName>
    </recommendedName>
</protein>
<gene>
    <name evidence="2" type="ORF">CCS01_13025</name>
</gene>
<dbReference type="Proteomes" id="UP000239724">
    <property type="component" value="Unassembled WGS sequence"/>
</dbReference>
<comment type="caution">
    <text evidence="2">The sequence shown here is derived from an EMBL/GenBank/DDBJ whole genome shotgun (WGS) entry which is preliminary data.</text>
</comment>
<dbReference type="PRINTS" id="PR00420">
    <property type="entry name" value="RNGMNOXGNASE"/>
</dbReference>
<organism evidence="2 3">
    <name type="scientific">Rhodopila globiformis</name>
    <name type="common">Rhodopseudomonas globiformis</name>
    <dbReference type="NCBI Taxonomy" id="1071"/>
    <lineage>
        <taxon>Bacteria</taxon>
        <taxon>Pseudomonadati</taxon>
        <taxon>Pseudomonadota</taxon>
        <taxon>Alphaproteobacteria</taxon>
        <taxon>Acetobacterales</taxon>
        <taxon>Acetobacteraceae</taxon>
        <taxon>Rhodopila</taxon>
    </lineage>
</organism>
<proteinExistence type="predicted"/>
<dbReference type="OrthoDB" id="417034at2"/>
<reference evidence="2 3" key="1">
    <citation type="journal article" date="2018" name="Arch. Microbiol.">
        <title>New insights into the metabolic potential of the phototrophic purple bacterium Rhodopila globiformis DSM 161(T) from its draft genome sequence and evidence for a vanadium-dependent nitrogenase.</title>
        <authorList>
            <person name="Imhoff J.F."/>
            <person name="Rahn T."/>
            <person name="Kunzel S."/>
            <person name="Neulinger S.C."/>
        </authorList>
    </citation>
    <scope>NUCLEOTIDE SEQUENCE [LARGE SCALE GENOMIC DNA]</scope>
    <source>
        <strain evidence="2 3">DSM 161</strain>
    </source>
</reference>
<evidence type="ECO:0000259" key="1">
    <source>
        <dbReference type="Pfam" id="PF22578"/>
    </source>
</evidence>
<dbReference type="PANTHER" id="PTHR42685:SF22">
    <property type="entry name" value="CONDITIONED MEDIUM FACTOR RECEPTOR 1"/>
    <property type="match status" value="1"/>
</dbReference>
<dbReference type="SUPFAM" id="SSF51905">
    <property type="entry name" value="FAD/NAD(P)-binding domain"/>
    <property type="match status" value="1"/>
</dbReference>
<dbReference type="AlphaFoldDB" id="A0A2S6NH52"/>
<dbReference type="RefSeq" id="WP_104519282.1">
    <property type="nucleotide sequence ID" value="NZ_NHRY01000135.1"/>
</dbReference>
<dbReference type="Pfam" id="PF22578">
    <property type="entry name" value="GGR_cat"/>
    <property type="match status" value="1"/>
</dbReference>
<accession>A0A2S6NH52</accession>
<feature type="domain" description="Digeranylgeranylglycerophospholipid reductase catalytic" evidence="1">
    <location>
        <begin position="167"/>
        <end position="241"/>
    </location>
</feature>
<dbReference type="Gene3D" id="3.50.50.60">
    <property type="entry name" value="FAD/NAD(P)-binding domain"/>
    <property type="match status" value="1"/>
</dbReference>
<dbReference type="InterPro" id="IPR050407">
    <property type="entry name" value="Geranylgeranyl_reductase"/>
</dbReference>
<dbReference type="InterPro" id="IPR054715">
    <property type="entry name" value="GGR_cat"/>
</dbReference>
<name>A0A2S6NH52_RHOGL</name>
<sequence length="355" mass="36545">MKLWPAQPDVIVVGLGPAGSRAAAAAAAAGLTVLAIDRRTTAGWPVQCAELVPRMLDQELPDLAPVTMQTTSRMLTRVDAAAADETAPFPGRMLDRAAFDAWLVRAACDAGAICRFATPLGGVDPDGSVRINDVSFRPRLLIGADGPRSRVGAAIGRVNTDFVEARQIAVDLAEPQDATDIFLSAAYPGGYGWLFPKGRVGNLGIGVNQASRGSLKLLLQALHDRLAAQGRVGGIIRAMTGGPIAVSGRLHPVGALGGVQVLLAGDAAGLTHPISGAGIASAVQSGALAGAAAAAWLGGRAGALLDYAEEQADLFDASLSRALHRRRELAASGADAAALRRAWIAYDAYWAELSP</sequence>
<dbReference type="EMBL" id="NHRY01000135">
    <property type="protein sequence ID" value="PPQ33946.1"/>
    <property type="molecule type" value="Genomic_DNA"/>
</dbReference>